<dbReference type="PANTHER" id="PTHR43731:SF14">
    <property type="entry name" value="PRESENILIN-ASSOCIATED RHOMBOID-LIKE PROTEIN, MITOCHONDRIAL"/>
    <property type="match status" value="1"/>
</dbReference>
<sequence length="591" mass="65102">MMNFWLSAALATCTARNTCLNRTPSLGRQYSHLAHYVFRKPSVANHRFSLLQWSRSNSTNRRKSTRPRASLATPLPSKNIGTPSPTAEHTEGAVHESDSPLTWRDYDPTGGMPLRTTEFLQAEIDTIFDSSPDQLDTDRGNYILNVLNYRRMSGALIDQGITFPADTGVTRDQAVKGLQYVRSLDPTFDENAAGQQWVDEETQRLQDQLIQRAERLGIYKTIDVDQSVETVPEEEQQGTAHGRQRSGDSALIALRRENESRWEAEQAQKAFQLKRQAAVDIVAARGPLELVGGVQPSTALATVDAHNINVQRPPNRAWLQPVERKPWVKYYEERAQIIKDNSIPQLSLVARLAPALLFALLFVSLGVFLSDNYTPPPNSARMFPDTPPAVATLAALTGLLCLGFVAGRFPPFWRTLSKYFTLVPAYPYAVSLCGVIFRHDTLSHLAPNLAILWLLGLMLHEDVGRGTFLAVFFSSGVVGAYASLTHCVLSRSWMHYIYGSSGAVLGVVGAACTLHPLATISIAGYDMPIAAWTFVAAYGAMEIYALVRRRKGGTIDHGGHIGGMLTGILAGLHLRSRAITSDVHTDVVPKQ</sequence>
<keyword evidence="12" id="KW-1185">Reference proteome</keyword>
<dbReference type="InterPro" id="IPR035952">
    <property type="entry name" value="Rhomboid-like_sf"/>
</dbReference>
<dbReference type="Gene3D" id="1.20.1540.10">
    <property type="entry name" value="Rhomboid-like"/>
    <property type="match status" value="1"/>
</dbReference>
<evidence type="ECO:0000256" key="9">
    <source>
        <dbReference type="SAM" id="SignalP"/>
    </source>
</evidence>
<feature type="domain" description="Peptidase S54 rhomboid" evidence="10">
    <location>
        <begin position="432"/>
        <end position="575"/>
    </location>
</feature>
<keyword evidence="3 8" id="KW-0812">Transmembrane</keyword>
<evidence type="ECO:0000256" key="6">
    <source>
        <dbReference type="ARBA" id="ARBA00023136"/>
    </source>
</evidence>
<dbReference type="GO" id="GO:0016020">
    <property type="term" value="C:membrane"/>
    <property type="evidence" value="ECO:0007669"/>
    <property type="project" value="UniProtKB-SubCell"/>
</dbReference>
<keyword evidence="6 8" id="KW-0472">Membrane</keyword>
<dbReference type="Proteomes" id="UP000799441">
    <property type="component" value="Unassembled WGS sequence"/>
</dbReference>
<proteinExistence type="inferred from homology"/>
<comment type="subcellular location">
    <subcellularLocation>
        <location evidence="1">Membrane</location>
        <topology evidence="1">Multi-pass membrane protein</topology>
    </subcellularLocation>
</comment>
<feature type="transmembrane region" description="Helical" evidence="8">
    <location>
        <begin position="419"/>
        <end position="437"/>
    </location>
</feature>
<dbReference type="EMBL" id="MU003841">
    <property type="protein sequence ID" value="KAF2717561.1"/>
    <property type="molecule type" value="Genomic_DNA"/>
</dbReference>
<dbReference type="GO" id="GO:0006465">
    <property type="term" value="P:signal peptide processing"/>
    <property type="evidence" value="ECO:0007669"/>
    <property type="project" value="TreeGrafter"/>
</dbReference>
<dbReference type="Pfam" id="PF01694">
    <property type="entry name" value="Rhomboid"/>
    <property type="match status" value="1"/>
</dbReference>
<protein>
    <recommendedName>
        <fullName evidence="10">Peptidase S54 rhomboid domain-containing protein</fullName>
    </recommendedName>
</protein>
<feature type="compositionally biased region" description="Basic and acidic residues" evidence="7">
    <location>
        <begin position="88"/>
        <end position="98"/>
    </location>
</feature>
<dbReference type="SUPFAM" id="SSF144091">
    <property type="entry name" value="Rhomboid-like"/>
    <property type="match status" value="1"/>
</dbReference>
<feature type="transmembrane region" description="Helical" evidence="8">
    <location>
        <begin position="389"/>
        <end position="407"/>
    </location>
</feature>
<dbReference type="AlphaFoldDB" id="A0A9P4Q331"/>
<dbReference type="PANTHER" id="PTHR43731">
    <property type="entry name" value="RHOMBOID PROTEASE"/>
    <property type="match status" value="1"/>
</dbReference>
<keyword evidence="9" id="KW-0732">Signal</keyword>
<feature type="chain" id="PRO_5040189192" description="Peptidase S54 rhomboid domain-containing protein" evidence="9">
    <location>
        <begin position="16"/>
        <end position="591"/>
    </location>
</feature>
<evidence type="ECO:0000256" key="7">
    <source>
        <dbReference type="SAM" id="MobiDB-lite"/>
    </source>
</evidence>
<evidence type="ECO:0000256" key="8">
    <source>
        <dbReference type="SAM" id="Phobius"/>
    </source>
</evidence>
<keyword evidence="5 8" id="KW-1133">Transmembrane helix</keyword>
<evidence type="ECO:0000256" key="5">
    <source>
        <dbReference type="ARBA" id="ARBA00022989"/>
    </source>
</evidence>
<keyword evidence="4" id="KW-0378">Hydrolase</keyword>
<feature type="transmembrane region" description="Helical" evidence="8">
    <location>
        <begin position="496"/>
        <end position="517"/>
    </location>
</feature>
<feature type="region of interest" description="Disordered" evidence="7">
    <location>
        <begin position="229"/>
        <end position="248"/>
    </location>
</feature>
<accession>A0A9P4Q331</accession>
<reference evidence="11" key="1">
    <citation type="journal article" date="2020" name="Stud. Mycol.">
        <title>101 Dothideomycetes genomes: a test case for predicting lifestyles and emergence of pathogens.</title>
        <authorList>
            <person name="Haridas S."/>
            <person name="Albert R."/>
            <person name="Binder M."/>
            <person name="Bloem J."/>
            <person name="Labutti K."/>
            <person name="Salamov A."/>
            <person name="Andreopoulos B."/>
            <person name="Baker S."/>
            <person name="Barry K."/>
            <person name="Bills G."/>
            <person name="Bluhm B."/>
            <person name="Cannon C."/>
            <person name="Castanera R."/>
            <person name="Culley D."/>
            <person name="Daum C."/>
            <person name="Ezra D."/>
            <person name="Gonzalez J."/>
            <person name="Henrissat B."/>
            <person name="Kuo A."/>
            <person name="Liang C."/>
            <person name="Lipzen A."/>
            <person name="Lutzoni F."/>
            <person name="Magnuson J."/>
            <person name="Mondo S."/>
            <person name="Nolan M."/>
            <person name="Ohm R."/>
            <person name="Pangilinan J."/>
            <person name="Park H.-J."/>
            <person name="Ramirez L."/>
            <person name="Alfaro M."/>
            <person name="Sun H."/>
            <person name="Tritt A."/>
            <person name="Yoshinaga Y."/>
            <person name="Zwiers L.-H."/>
            <person name="Turgeon B."/>
            <person name="Goodwin S."/>
            <person name="Spatafora J."/>
            <person name="Crous P."/>
            <person name="Grigoriev I."/>
        </authorList>
    </citation>
    <scope>NUCLEOTIDE SEQUENCE</scope>
    <source>
        <strain evidence="11">CBS 116435</strain>
    </source>
</reference>
<evidence type="ECO:0000259" key="10">
    <source>
        <dbReference type="Pfam" id="PF01694"/>
    </source>
</evidence>
<dbReference type="GO" id="GO:0004252">
    <property type="term" value="F:serine-type endopeptidase activity"/>
    <property type="evidence" value="ECO:0007669"/>
    <property type="project" value="InterPro"/>
</dbReference>
<evidence type="ECO:0000313" key="12">
    <source>
        <dbReference type="Proteomes" id="UP000799441"/>
    </source>
</evidence>
<feature type="region of interest" description="Disordered" evidence="7">
    <location>
        <begin position="56"/>
        <end position="106"/>
    </location>
</feature>
<evidence type="ECO:0000256" key="3">
    <source>
        <dbReference type="ARBA" id="ARBA00022692"/>
    </source>
</evidence>
<organism evidence="11 12">
    <name type="scientific">Polychaeton citri CBS 116435</name>
    <dbReference type="NCBI Taxonomy" id="1314669"/>
    <lineage>
        <taxon>Eukaryota</taxon>
        <taxon>Fungi</taxon>
        <taxon>Dikarya</taxon>
        <taxon>Ascomycota</taxon>
        <taxon>Pezizomycotina</taxon>
        <taxon>Dothideomycetes</taxon>
        <taxon>Dothideomycetidae</taxon>
        <taxon>Capnodiales</taxon>
        <taxon>Capnodiaceae</taxon>
        <taxon>Polychaeton</taxon>
    </lineage>
</organism>
<comment type="similarity">
    <text evidence="2">Belongs to the peptidase S54 family.</text>
</comment>
<feature type="transmembrane region" description="Helical" evidence="8">
    <location>
        <begin position="348"/>
        <end position="369"/>
    </location>
</feature>
<evidence type="ECO:0000256" key="2">
    <source>
        <dbReference type="ARBA" id="ARBA00009045"/>
    </source>
</evidence>
<gene>
    <name evidence="11" type="ORF">K431DRAFT_288440</name>
</gene>
<evidence type="ECO:0000256" key="1">
    <source>
        <dbReference type="ARBA" id="ARBA00004141"/>
    </source>
</evidence>
<dbReference type="InterPro" id="IPR022764">
    <property type="entry name" value="Peptidase_S54_rhomboid_dom"/>
</dbReference>
<name>A0A9P4Q331_9PEZI</name>
<dbReference type="InterPro" id="IPR050925">
    <property type="entry name" value="Rhomboid_protease_S54"/>
</dbReference>
<feature type="transmembrane region" description="Helical" evidence="8">
    <location>
        <begin position="466"/>
        <end position="484"/>
    </location>
</feature>
<comment type="caution">
    <text evidence="11">The sequence shown here is derived from an EMBL/GenBank/DDBJ whole genome shotgun (WGS) entry which is preliminary data.</text>
</comment>
<feature type="signal peptide" evidence="9">
    <location>
        <begin position="1"/>
        <end position="15"/>
    </location>
</feature>
<dbReference type="OrthoDB" id="10260614at2759"/>
<evidence type="ECO:0000256" key="4">
    <source>
        <dbReference type="ARBA" id="ARBA00022801"/>
    </source>
</evidence>
<evidence type="ECO:0000313" key="11">
    <source>
        <dbReference type="EMBL" id="KAF2717561.1"/>
    </source>
</evidence>
<feature type="transmembrane region" description="Helical" evidence="8">
    <location>
        <begin position="529"/>
        <end position="547"/>
    </location>
</feature>